<keyword evidence="2 5" id="KW-0812">Transmembrane</keyword>
<feature type="transmembrane region" description="Helical" evidence="5">
    <location>
        <begin position="20"/>
        <end position="40"/>
    </location>
</feature>
<dbReference type="AlphaFoldDB" id="A0A5A8EID1"/>
<protein>
    <submittedName>
        <fullName evidence="9">Uncharacterized protein</fullName>
    </submittedName>
</protein>
<keyword evidence="11" id="KW-1185">Reference proteome</keyword>
<evidence type="ECO:0000256" key="3">
    <source>
        <dbReference type="ARBA" id="ARBA00022989"/>
    </source>
</evidence>
<sequence length="158" mass="17200">MDGHGNVNVSWMSTPMVLPTYLIALLLARFFLGHIGFPLANGDRDAHVAWTATHVLHGMLTFVAFHVARGSPVADDQPLLANISIWDQIDGGKLWTPARRVLITVPALLFLITCEVTGYSLPHLVINVGVLVLLELSPKLPIVRRYVGGVLGLRPPKA</sequence>
<evidence type="ECO:0000313" key="12">
    <source>
        <dbReference type="Proteomes" id="UP000324907"/>
    </source>
</evidence>
<evidence type="ECO:0000256" key="4">
    <source>
        <dbReference type="ARBA" id="ARBA00023136"/>
    </source>
</evidence>
<name>A0A5A8EID1_CAFRO</name>
<evidence type="ECO:0000256" key="5">
    <source>
        <dbReference type="SAM" id="Phobius"/>
    </source>
</evidence>
<dbReference type="GO" id="GO:0005789">
    <property type="term" value="C:endoplasmic reticulum membrane"/>
    <property type="evidence" value="ECO:0007669"/>
    <property type="project" value="InterPro"/>
</dbReference>
<comment type="subcellular location">
    <subcellularLocation>
        <location evidence="1">Membrane</location>
        <topology evidence="1">Multi-pass membrane protein</topology>
    </subcellularLocation>
</comment>
<evidence type="ECO:0000313" key="8">
    <source>
        <dbReference type="EMBL" id="KAA0170422.1"/>
    </source>
</evidence>
<keyword evidence="3 5" id="KW-1133">Transmembrane helix</keyword>
<evidence type="ECO:0000256" key="1">
    <source>
        <dbReference type="ARBA" id="ARBA00004141"/>
    </source>
</evidence>
<dbReference type="EMBL" id="VLTN01000016">
    <property type="protein sequence ID" value="KAA0153303.1"/>
    <property type="molecule type" value="Genomic_DNA"/>
</dbReference>
<gene>
    <name evidence="9" type="ORF">FNF27_02742</name>
    <name evidence="8" type="ORF">FNF28_01416</name>
    <name evidence="7" type="ORF">FNF29_03117</name>
    <name evidence="6" type="ORF">FNF31_06993</name>
</gene>
<comment type="caution">
    <text evidence="9">The sequence shown here is derived from an EMBL/GenBank/DDBJ whole genome shotgun (WGS) entry which is preliminary data.</text>
</comment>
<dbReference type="Pfam" id="PF04061">
    <property type="entry name" value="ORMDL"/>
    <property type="match status" value="1"/>
</dbReference>
<proteinExistence type="predicted"/>
<evidence type="ECO:0000313" key="10">
    <source>
        <dbReference type="Proteomes" id="UP000322899"/>
    </source>
</evidence>
<organism evidence="9 10">
    <name type="scientific">Cafeteria roenbergensis</name>
    <name type="common">Marine flagellate</name>
    <dbReference type="NCBI Taxonomy" id="33653"/>
    <lineage>
        <taxon>Eukaryota</taxon>
        <taxon>Sar</taxon>
        <taxon>Stramenopiles</taxon>
        <taxon>Bigyra</taxon>
        <taxon>Opalozoa</taxon>
        <taxon>Bicosoecida</taxon>
        <taxon>Cafeteriaceae</taxon>
        <taxon>Cafeteria</taxon>
    </lineage>
</organism>
<keyword evidence="4 5" id="KW-0472">Membrane</keyword>
<dbReference type="EMBL" id="VLTL01000013">
    <property type="protein sequence ID" value="KAA0170422.1"/>
    <property type="molecule type" value="Genomic_DNA"/>
</dbReference>
<dbReference type="EMBL" id="VLTM01000121">
    <property type="protein sequence ID" value="KAA0150674.1"/>
    <property type="molecule type" value="Genomic_DNA"/>
</dbReference>
<evidence type="ECO:0000313" key="9">
    <source>
        <dbReference type="EMBL" id="KAA0175660.1"/>
    </source>
</evidence>
<dbReference type="Proteomes" id="UP000325113">
    <property type="component" value="Unassembled WGS sequence"/>
</dbReference>
<evidence type="ECO:0000313" key="7">
    <source>
        <dbReference type="EMBL" id="KAA0153303.1"/>
    </source>
</evidence>
<dbReference type="Proteomes" id="UP000323011">
    <property type="component" value="Unassembled WGS sequence"/>
</dbReference>
<reference evidence="10 11" key="1">
    <citation type="submission" date="2019-07" db="EMBL/GenBank/DDBJ databases">
        <title>Genomes of Cafeteria roenbergensis.</title>
        <authorList>
            <person name="Fischer M.G."/>
            <person name="Hackl T."/>
            <person name="Roman M."/>
        </authorList>
    </citation>
    <scope>NUCLEOTIDE SEQUENCE [LARGE SCALE GENOMIC DNA]</scope>
    <source>
        <strain evidence="7 11">BVI</strain>
        <strain evidence="6 13">Cflag</strain>
        <strain evidence="9 10">E4-10P</strain>
        <strain evidence="8 12">RCC970-E3</strain>
    </source>
</reference>
<evidence type="ECO:0000313" key="11">
    <source>
        <dbReference type="Proteomes" id="UP000323011"/>
    </source>
</evidence>
<accession>A0A5A8EID1</accession>
<dbReference type="OrthoDB" id="1932233at2759"/>
<evidence type="ECO:0000313" key="6">
    <source>
        <dbReference type="EMBL" id="KAA0150674.1"/>
    </source>
</evidence>
<dbReference type="Proteomes" id="UP000322899">
    <property type="component" value="Unassembled WGS sequence"/>
</dbReference>
<dbReference type="Proteomes" id="UP000324907">
    <property type="component" value="Unassembled WGS sequence"/>
</dbReference>
<evidence type="ECO:0000313" key="13">
    <source>
        <dbReference type="Proteomes" id="UP000325113"/>
    </source>
</evidence>
<dbReference type="OMA" id="LANISIW"/>
<evidence type="ECO:0000256" key="2">
    <source>
        <dbReference type="ARBA" id="ARBA00022692"/>
    </source>
</evidence>
<dbReference type="InterPro" id="IPR007203">
    <property type="entry name" value="ORMDL"/>
</dbReference>
<dbReference type="EMBL" id="VLTO01000012">
    <property type="protein sequence ID" value="KAA0175660.1"/>
    <property type="molecule type" value="Genomic_DNA"/>
</dbReference>
<dbReference type="PANTHER" id="PTHR12665">
    <property type="entry name" value="ORMDL PROTEINS"/>
    <property type="match status" value="1"/>
</dbReference>